<reference evidence="2 3" key="1">
    <citation type="submission" date="2015-09" db="EMBL/GenBank/DDBJ databases">
        <title>Draft genome of the parasitic nematode Teladorsagia circumcincta isolate WARC Sus (inbred).</title>
        <authorList>
            <person name="Mitreva M."/>
        </authorList>
    </citation>
    <scope>NUCLEOTIDE SEQUENCE [LARGE SCALE GENOMIC DNA]</scope>
    <source>
        <strain evidence="2 3">S</strain>
    </source>
</reference>
<organism evidence="2 3">
    <name type="scientific">Teladorsagia circumcincta</name>
    <name type="common">Brown stomach worm</name>
    <name type="synonym">Ostertagia circumcincta</name>
    <dbReference type="NCBI Taxonomy" id="45464"/>
    <lineage>
        <taxon>Eukaryota</taxon>
        <taxon>Metazoa</taxon>
        <taxon>Ecdysozoa</taxon>
        <taxon>Nematoda</taxon>
        <taxon>Chromadorea</taxon>
        <taxon>Rhabditida</taxon>
        <taxon>Rhabditina</taxon>
        <taxon>Rhabditomorpha</taxon>
        <taxon>Strongyloidea</taxon>
        <taxon>Trichostrongylidae</taxon>
        <taxon>Teladorsagia</taxon>
    </lineage>
</organism>
<keyword evidence="1" id="KW-0732">Signal</keyword>
<accession>A0A2G9TLB5</accession>
<evidence type="ECO:0000256" key="1">
    <source>
        <dbReference type="SAM" id="SignalP"/>
    </source>
</evidence>
<evidence type="ECO:0000313" key="3">
    <source>
        <dbReference type="Proteomes" id="UP000230423"/>
    </source>
</evidence>
<dbReference type="AlphaFoldDB" id="A0A2G9TLB5"/>
<evidence type="ECO:0008006" key="4">
    <source>
        <dbReference type="Google" id="ProtNLM"/>
    </source>
</evidence>
<dbReference type="Proteomes" id="UP000230423">
    <property type="component" value="Unassembled WGS sequence"/>
</dbReference>
<proteinExistence type="predicted"/>
<keyword evidence="3" id="KW-1185">Reference proteome</keyword>
<protein>
    <recommendedName>
        <fullName evidence="4">SXP/RAL-2 family protein Ani s 5-like cation-binding domain-containing protein</fullName>
    </recommendedName>
</protein>
<feature type="non-terminal residue" evidence="2">
    <location>
        <position position="213"/>
    </location>
</feature>
<evidence type="ECO:0000313" key="2">
    <source>
        <dbReference type="EMBL" id="PIO58776.1"/>
    </source>
</evidence>
<feature type="signal peptide" evidence="1">
    <location>
        <begin position="1"/>
        <end position="23"/>
    </location>
</feature>
<sequence>MPRLKLHTVILVICLCLSSTVTAENLTSQISNLANDFASFKKEMTGNVKDINSGIKSMEDRLKTNTDLSMFSTLNRIFAARDAQTSNSKKASTTTPSPAGSNVASELMKGLWTMNWLKAFGDSQASQLGLPSGWLGAFGSNLSPPVTFSIYPANGFPNMKWLGAFAGDIPRLQQKPQEIVDYPVIIIPESSFYQIGQPLPRPYPIYPPSGYDQ</sequence>
<feature type="chain" id="PRO_5013836347" description="SXP/RAL-2 family protein Ani s 5-like cation-binding domain-containing protein" evidence="1">
    <location>
        <begin position="24"/>
        <end position="213"/>
    </location>
</feature>
<gene>
    <name evidence="2" type="ORF">TELCIR_19782</name>
</gene>
<dbReference type="EMBL" id="KZ359910">
    <property type="protein sequence ID" value="PIO58776.1"/>
    <property type="molecule type" value="Genomic_DNA"/>
</dbReference>
<name>A0A2G9TLB5_TELCI</name>